<dbReference type="InterPro" id="IPR007016">
    <property type="entry name" value="O-antigen_ligase-rel_domated"/>
</dbReference>
<evidence type="ECO:0000259" key="6">
    <source>
        <dbReference type="Pfam" id="PF04932"/>
    </source>
</evidence>
<dbReference type="EMBL" id="AODD01000020">
    <property type="protein sequence ID" value="EUJ22627.1"/>
    <property type="molecule type" value="Genomic_DNA"/>
</dbReference>
<feature type="transmembrane region" description="Helical" evidence="5">
    <location>
        <begin position="112"/>
        <end position="132"/>
    </location>
</feature>
<dbReference type="Pfam" id="PF04932">
    <property type="entry name" value="Wzy_C"/>
    <property type="match status" value="1"/>
</dbReference>
<keyword evidence="2 5" id="KW-0812">Transmembrane</keyword>
<dbReference type="Proteomes" id="UP000019253">
    <property type="component" value="Unassembled WGS sequence"/>
</dbReference>
<comment type="caution">
    <text evidence="7">The sequence shown here is derived from an EMBL/GenBank/DDBJ whole genome shotgun (WGS) entry which is preliminary data.</text>
</comment>
<feature type="transmembrane region" description="Helical" evidence="5">
    <location>
        <begin position="167"/>
        <end position="187"/>
    </location>
</feature>
<feature type="transmembrane region" description="Helical" evidence="5">
    <location>
        <begin position="240"/>
        <end position="256"/>
    </location>
</feature>
<gene>
    <name evidence="7" type="ORF">PGRAN_12314</name>
</gene>
<feature type="transmembrane region" description="Helical" evidence="5">
    <location>
        <begin position="57"/>
        <end position="77"/>
    </location>
</feature>
<name>W7B9K7_9LIST</name>
<dbReference type="PANTHER" id="PTHR37422:SF23">
    <property type="entry name" value="TEICHURONIC ACID BIOSYNTHESIS PROTEIN TUAE"/>
    <property type="match status" value="1"/>
</dbReference>
<dbReference type="PANTHER" id="PTHR37422">
    <property type="entry name" value="TEICHURONIC ACID BIOSYNTHESIS PROTEIN TUAE"/>
    <property type="match status" value="1"/>
</dbReference>
<evidence type="ECO:0000256" key="4">
    <source>
        <dbReference type="ARBA" id="ARBA00023136"/>
    </source>
</evidence>
<evidence type="ECO:0000256" key="2">
    <source>
        <dbReference type="ARBA" id="ARBA00022692"/>
    </source>
</evidence>
<feature type="transmembrane region" description="Helical" evidence="5">
    <location>
        <begin position="284"/>
        <end position="304"/>
    </location>
</feature>
<evidence type="ECO:0000256" key="3">
    <source>
        <dbReference type="ARBA" id="ARBA00022989"/>
    </source>
</evidence>
<keyword evidence="4 5" id="KW-0472">Membrane</keyword>
<evidence type="ECO:0000256" key="1">
    <source>
        <dbReference type="ARBA" id="ARBA00004141"/>
    </source>
</evidence>
<accession>W7B9K7</accession>
<organism evidence="7 8">
    <name type="scientific">Listeria grandensis FSL F6-0971</name>
    <dbReference type="NCBI Taxonomy" id="1265819"/>
    <lineage>
        <taxon>Bacteria</taxon>
        <taxon>Bacillati</taxon>
        <taxon>Bacillota</taxon>
        <taxon>Bacilli</taxon>
        <taxon>Bacillales</taxon>
        <taxon>Listeriaceae</taxon>
        <taxon>Listeria</taxon>
    </lineage>
</organism>
<dbReference type="STRING" id="1265819.PGRAN_12314"/>
<dbReference type="InterPro" id="IPR051533">
    <property type="entry name" value="WaaL-like"/>
</dbReference>
<feature type="transmembrane region" description="Helical" evidence="5">
    <location>
        <begin position="12"/>
        <end position="29"/>
    </location>
</feature>
<feature type="transmembrane region" description="Helical" evidence="5">
    <location>
        <begin position="378"/>
        <end position="403"/>
    </location>
</feature>
<feature type="transmembrane region" description="Helical" evidence="5">
    <location>
        <begin position="415"/>
        <end position="434"/>
    </location>
</feature>
<feature type="transmembrane region" description="Helical" evidence="5">
    <location>
        <begin position="83"/>
        <end position="100"/>
    </location>
</feature>
<proteinExistence type="predicted"/>
<evidence type="ECO:0000313" key="8">
    <source>
        <dbReference type="Proteomes" id="UP000019253"/>
    </source>
</evidence>
<reference evidence="7 8" key="1">
    <citation type="journal article" date="2014" name="Int. J. Syst. Evol. Microbiol.">
        <title>Listeria floridensis sp. nov., Listeria aquatica sp. nov., Listeria cornellensis sp. nov., Listeria riparia sp. nov. and Listeria grandensis sp. nov., from agricultural and natural environments.</title>
        <authorList>
            <person name="den Bakker H.C."/>
            <person name="Warchocki S."/>
            <person name="Wright E.M."/>
            <person name="Allred A.F."/>
            <person name="Ahlstrom C."/>
            <person name="Manuel C.S."/>
            <person name="Stasiewicz M.J."/>
            <person name="Burrell A."/>
            <person name="Roof S."/>
            <person name="Strawn L."/>
            <person name="Fortes E.D."/>
            <person name="Nightingale K.K."/>
            <person name="Kephart D."/>
            <person name="Wiedmann M."/>
        </authorList>
    </citation>
    <scope>NUCLEOTIDE SEQUENCE [LARGE SCALE GENOMIC DNA]</scope>
    <source>
        <strain evidence="8">FSL F6-971</strain>
    </source>
</reference>
<protein>
    <submittedName>
        <fullName evidence="7">O-Antigen polymerase family protein</fullName>
    </submittedName>
</protein>
<feature type="transmembrane region" description="Helical" evidence="5">
    <location>
        <begin position="262"/>
        <end position="279"/>
    </location>
</feature>
<evidence type="ECO:0000256" key="5">
    <source>
        <dbReference type="SAM" id="Phobius"/>
    </source>
</evidence>
<feature type="domain" description="O-antigen ligase-related" evidence="6">
    <location>
        <begin position="247"/>
        <end position="393"/>
    </location>
</feature>
<comment type="subcellular location">
    <subcellularLocation>
        <location evidence="1">Membrane</location>
        <topology evidence="1">Multi-pass membrane protein</topology>
    </subcellularLocation>
</comment>
<feature type="transmembrane region" description="Helical" evidence="5">
    <location>
        <begin position="35"/>
        <end position="50"/>
    </location>
</feature>
<keyword evidence="8" id="KW-1185">Reference proteome</keyword>
<keyword evidence="3 5" id="KW-1133">Transmembrane helix</keyword>
<feature type="transmembrane region" description="Helical" evidence="5">
    <location>
        <begin position="217"/>
        <end position="233"/>
    </location>
</feature>
<dbReference type="GO" id="GO:0016020">
    <property type="term" value="C:membrane"/>
    <property type="evidence" value="ECO:0007669"/>
    <property type="project" value="UniProtKB-SubCell"/>
</dbReference>
<sequence length="469" mass="53044">MIENMRNISSKLVSAPRIIIFLIIILSILSPFYPILLIVPIITVGIIYINKVSANKWMYGLFLAVLMSGFWGAYASFPQIPSLFLFRILLAVHIVGFICSKKDFTAIKFLKIPLLCLICWFLYAAIAMIWSADVMLSLSALYFQFEISYLIFICAYYITSWTKLRQVLMWVTWNYIISIGIGLYEALSGKHLRFSAGSLLNYADSRPTGWLVNTNDYASYLVIYFGLASLHLLTSKKKSYQLIWFIMLVAVTFLVIESHSRTGFLGWACIVFLVLFKVLRIQYFLIAVFGGITALFCKVMYSSFASSGETSQLVESFTGKGESTQDRMFIYKFVIQLCQDHHFLGVGLGMTPRYVFDALYGTANIDLSGSQTMAAHNFWLTIISDIGLLGFIPVLIFFLYFVYWAVQGYLKNRSLKAAMPMVILVGFIGISVGSSSIFEMRVIWIALGVGLAIINLLQREKNGEVELIK</sequence>
<dbReference type="AlphaFoldDB" id="W7B9K7"/>
<feature type="transmembrane region" description="Helical" evidence="5">
    <location>
        <begin position="138"/>
        <end position="158"/>
    </location>
</feature>
<feature type="transmembrane region" description="Helical" evidence="5">
    <location>
        <begin position="440"/>
        <end position="457"/>
    </location>
</feature>
<dbReference type="PATRIC" id="fig|1265819.5.peg.2461"/>
<evidence type="ECO:0000313" key="7">
    <source>
        <dbReference type="EMBL" id="EUJ22627.1"/>
    </source>
</evidence>